<dbReference type="RefSeq" id="WP_151700263.1">
    <property type="nucleotide sequence ID" value="NZ_CP031223.1"/>
</dbReference>
<feature type="transmembrane region" description="Helical" evidence="1">
    <location>
        <begin position="42"/>
        <end position="64"/>
    </location>
</feature>
<organism evidence="2 3">
    <name type="scientific">Psychrobacillus glaciei</name>
    <dbReference type="NCBI Taxonomy" id="2283160"/>
    <lineage>
        <taxon>Bacteria</taxon>
        <taxon>Bacillati</taxon>
        <taxon>Bacillota</taxon>
        <taxon>Bacilli</taxon>
        <taxon>Bacillales</taxon>
        <taxon>Bacillaceae</taxon>
        <taxon>Psychrobacillus</taxon>
    </lineage>
</organism>
<name>A0A5J6SN14_9BACI</name>
<keyword evidence="1" id="KW-0812">Transmembrane</keyword>
<protein>
    <submittedName>
        <fullName evidence="2">Uncharacterized protein</fullName>
    </submittedName>
</protein>
<sequence>MNACICYEFASDYLCFYHIGTLLVFGILDPIIGEGKAFSNHFWILLLLFTGIIAVASFAIYVFSTYRSFEIREMDSMINSISTGKKHPNV</sequence>
<keyword evidence="1" id="KW-0472">Membrane</keyword>
<dbReference type="EMBL" id="CP031223">
    <property type="protein sequence ID" value="QFF99345.1"/>
    <property type="molecule type" value="Genomic_DNA"/>
</dbReference>
<evidence type="ECO:0000313" key="2">
    <source>
        <dbReference type="EMBL" id="QFF99345.1"/>
    </source>
</evidence>
<keyword evidence="3" id="KW-1185">Reference proteome</keyword>
<evidence type="ECO:0000256" key="1">
    <source>
        <dbReference type="SAM" id="Phobius"/>
    </source>
</evidence>
<evidence type="ECO:0000313" key="3">
    <source>
        <dbReference type="Proteomes" id="UP000325517"/>
    </source>
</evidence>
<proteinExistence type="predicted"/>
<dbReference type="Proteomes" id="UP000325517">
    <property type="component" value="Chromosome"/>
</dbReference>
<dbReference type="AlphaFoldDB" id="A0A5J6SN14"/>
<accession>A0A5J6SN14</accession>
<gene>
    <name evidence="2" type="ORF">PB01_11195</name>
</gene>
<reference evidence="2 3" key="1">
    <citation type="submission" date="2018-07" db="EMBL/GenBank/DDBJ databases">
        <title>Complete genome sequence of Psychrobacillus sp. PB01, isolated from iceberg, and comparative genome analysis of Psychrobacillus strains.</title>
        <authorList>
            <person name="Lee P.C."/>
        </authorList>
    </citation>
    <scope>NUCLEOTIDE SEQUENCE [LARGE SCALE GENOMIC DNA]</scope>
    <source>
        <strain evidence="2 3">PB01</strain>
    </source>
</reference>
<dbReference type="KEGG" id="psyo:PB01_11195"/>
<keyword evidence="1" id="KW-1133">Transmembrane helix</keyword>